<dbReference type="InterPro" id="IPR026516">
    <property type="entry name" value="THAP1/10"/>
</dbReference>
<evidence type="ECO:0000256" key="4">
    <source>
        <dbReference type="ARBA" id="ARBA00023125"/>
    </source>
</evidence>
<comment type="caution">
    <text evidence="7">The sequence shown here is derived from an EMBL/GenBank/DDBJ whole genome shotgun (WGS) entry which is preliminary data.</text>
</comment>
<dbReference type="GO" id="GO:0043565">
    <property type="term" value="F:sequence-specific DNA binding"/>
    <property type="evidence" value="ECO:0007669"/>
    <property type="project" value="InterPro"/>
</dbReference>
<dbReference type="AlphaFoldDB" id="A0A0T6BH00"/>
<dbReference type="SMART" id="SM00980">
    <property type="entry name" value="THAP"/>
    <property type="match status" value="1"/>
</dbReference>
<keyword evidence="8" id="KW-1185">Reference proteome</keyword>
<gene>
    <name evidence="7" type="ORF">AMK59_2860</name>
</gene>
<keyword evidence="3" id="KW-0862">Zinc</keyword>
<dbReference type="GO" id="GO:0008270">
    <property type="term" value="F:zinc ion binding"/>
    <property type="evidence" value="ECO:0007669"/>
    <property type="project" value="UniProtKB-KW"/>
</dbReference>
<dbReference type="PROSITE" id="PS50950">
    <property type="entry name" value="ZF_THAP"/>
    <property type="match status" value="1"/>
</dbReference>
<reference evidence="7 8" key="1">
    <citation type="submission" date="2015-09" db="EMBL/GenBank/DDBJ databases">
        <title>Draft genome of the scarab beetle Oryctes borbonicus.</title>
        <authorList>
            <person name="Meyer J.M."/>
            <person name="Markov G.V."/>
            <person name="Baskaran P."/>
            <person name="Herrmann M."/>
            <person name="Sommer R.J."/>
            <person name="Roedelsperger C."/>
        </authorList>
    </citation>
    <scope>NUCLEOTIDE SEQUENCE [LARGE SCALE GENOMIC DNA]</scope>
    <source>
        <strain evidence="7">OB123</strain>
        <tissue evidence="7">Whole animal</tissue>
    </source>
</reference>
<accession>A0A0T6BH00</accession>
<keyword evidence="2 5" id="KW-0863">Zinc-finger</keyword>
<sequence>MPQCAVVNCNNTHRKTKGGSVRYHRFPGDVDTRARWVLACGRHVQNCATARICSRHFSEQSYERDVQHELLGLPTRCRLKKGAVPDTNLPADVLCEEDDSYNHNSAIAVLLAVGLVPTAQPVERTNGGLPQELNQQKI</sequence>
<dbReference type="OrthoDB" id="6496718at2759"/>
<dbReference type="PANTHER" id="PTHR46600">
    <property type="entry name" value="THAP DOMAIN-CONTAINING"/>
    <property type="match status" value="1"/>
</dbReference>
<dbReference type="Proteomes" id="UP000051574">
    <property type="component" value="Unassembled WGS sequence"/>
</dbReference>
<evidence type="ECO:0000256" key="1">
    <source>
        <dbReference type="ARBA" id="ARBA00022723"/>
    </source>
</evidence>
<name>A0A0T6BH00_9SCAR</name>
<feature type="domain" description="THAP-type" evidence="6">
    <location>
        <begin position="1"/>
        <end position="88"/>
    </location>
</feature>
<evidence type="ECO:0000256" key="2">
    <source>
        <dbReference type="ARBA" id="ARBA00022771"/>
    </source>
</evidence>
<evidence type="ECO:0000313" key="7">
    <source>
        <dbReference type="EMBL" id="KRT86630.1"/>
    </source>
</evidence>
<organism evidence="7 8">
    <name type="scientific">Oryctes borbonicus</name>
    <dbReference type="NCBI Taxonomy" id="1629725"/>
    <lineage>
        <taxon>Eukaryota</taxon>
        <taxon>Metazoa</taxon>
        <taxon>Ecdysozoa</taxon>
        <taxon>Arthropoda</taxon>
        <taxon>Hexapoda</taxon>
        <taxon>Insecta</taxon>
        <taxon>Pterygota</taxon>
        <taxon>Neoptera</taxon>
        <taxon>Endopterygota</taxon>
        <taxon>Coleoptera</taxon>
        <taxon>Polyphaga</taxon>
        <taxon>Scarabaeiformia</taxon>
        <taxon>Scarabaeidae</taxon>
        <taxon>Dynastinae</taxon>
        <taxon>Oryctes</taxon>
    </lineage>
</organism>
<dbReference type="Gene3D" id="6.20.210.20">
    <property type="entry name" value="THAP domain"/>
    <property type="match status" value="1"/>
</dbReference>
<dbReference type="InterPro" id="IPR038441">
    <property type="entry name" value="THAP_Znf_sf"/>
</dbReference>
<dbReference type="PANTHER" id="PTHR46600:SF11">
    <property type="entry name" value="THAP DOMAIN-CONTAINING PROTEIN 10"/>
    <property type="match status" value="1"/>
</dbReference>
<dbReference type="InterPro" id="IPR006612">
    <property type="entry name" value="THAP_Znf"/>
</dbReference>
<proteinExistence type="predicted"/>
<dbReference type="SMART" id="SM00692">
    <property type="entry name" value="DM3"/>
    <property type="match status" value="1"/>
</dbReference>
<evidence type="ECO:0000259" key="6">
    <source>
        <dbReference type="PROSITE" id="PS50950"/>
    </source>
</evidence>
<protein>
    <recommendedName>
        <fullName evidence="6">THAP-type domain-containing protein</fullName>
    </recommendedName>
</protein>
<evidence type="ECO:0000256" key="3">
    <source>
        <dbReference type="ARBA" id="ARBA00022833"/>
    </source>
</evidence>
<dbReference type="Pfam" id="PF05485">
    <property type="entry name" value="THAP"/>
    <property type="match status" value="1"/>
</dbReference>
<evidence type="ECO:0000313" key="8">
    <source>
        <dbReference type="Proteomes" id="UP000051574"/>
    </source>
</evidence>
<dbReference type="EMBL" id="LJIG01000310">
    <property type="protein sequence ID" value="KRT86630.1"/>
    <property type="molecule type" value="Genomic_DNA"/>
</dbReference>
<evidence type="ECO:0000256" key="5">
    <source>
        <dbReference type="PROSITE-ProRule" id="PRU00309"/>
    </source>
</evidence>
<keyword evidence="4 5" id="KW-0238">DNA-binding</keyword>
<dbReference type="SUPFAM" id="SSF57716">
    <property type="entry name" value="Glucocorticoid receptor-like (DNA-binding domain)"/>
    <property type="match status" value="1"/>
</dbReference>
<keyword evidence="1" id="KW-0479">Metal-binding</keyword>